<organism evidence="1 2">
    <name type="scientific">Oxalobacter aliiformigenes</name>
    <dbReference type="NCBI Taxonomy" id="2946593"/>
    <lineage>
        <taxon>Bacteria</taxon>
        <taxon>Pseudomonadati</taxon>
        <taxon>Pseudomonadota</taxon>
        <taxon>Betaproteobacteria</taxon>
        <taxon>Burkholderiales</taxon>
        <taxon>Oxalobacteraceae</taxon>
        <taxon>Oxalobacter</taxon>
    </lineage>
</organism>
<reference evidence="1" key="1">
    <citation type="journal article" date="2022" name="Front. Microbiol.">
        <title>New perspectives on an old grouping: The genomic and phenotypic variability of Oxalobacter formigenes and the implications for calcium oxalate stone prevention.</title>
        <authorList>
            <person name="Chmiel J.A."/>
            <person name="Carr C."/>
            <person name="Stuivenberg G.A."/>
            <person name="Venema R."/>
            <person name="Chanyi R.M."/>
            <person name="Al K.F."/>
            <person name="Giguere D."/>
            <person name="Say H."/>
            <person name="Akouris P.P."/>
            <person name="Dominguez Romero S.A."/>
            <person name="Kwong A."/>
            <person name="Tai V."/>
            <person name="Koval S.F."/>
            <person name="Razvi H."/>
            <person name="Bjazevic J."/>
            <person name="Burton J.P."/>
        </authorList>
    </citation>
    <scope>NUCLEOTIDE SEQUENCE</scope>
    <source>
        <strain evidence="1">HOxNP-1</strain>
    </source>
</reference>
<keyword evidence="2" id="KW-1185">Reference proteome</keyword>
<proteinExistence type="predicted"/>
<evidence type="ECO:0000313" key="1">
    <source>
        <dbReference type="EMBL" id="WAV97970.1"/>
    </source>
</evidence>
<sequence length="374" mass="41216">MTDKNGKHPGIQLDINAVKLADITGDLTPIAEGAGKTLGAVPTLLHRLCLLIFGDWYTDRICRDMKKRAQAEHDCEAIRQGALTLFSGQNATEAPPSIATPAQAARRHLEETGTQNLIACAAEAARILENPPPPASLSDENAPSSQTSRLSETFVNRWKNEAQFVSEHQLRHLWGAILAREITAPGSVSLKTLERLKVVSREDAEAFTVLCDYVLDNDCYLAPTVFARSPDSRIQSRTRYPLKRLDVLDDLGFIHAPSAIALNERRIVPENGTIWLDYGPFTFCLKSGKDILLSMNLLKPAGKEICRIIRQISLKKAERLAHLMLACDEFRETHAIAIYGKTGKKQPDGLQELALKTVIDRETVLSPAGDEPPA</sequence>
<dbReference type="InterPro" id="IPR021254">
    <property type="entry name" value="DUF2806"/>
</dbReference>
<dbReference type="EMBL" id="CP098248">
    <property type="protein sequence ID" value="WAV97970.1"/>
    <property type="molecule type" value="Genomic_DNA"/>
</dbReference>
<gene>
    <name evidence="1" type="ORF">NB645_04380</name>
</gene>
<name>A0ABY7JNG1_9BURK</name>
<accession>A0ABY7JNG1</accession>
<dbReference type="Proteomes" id="UP001164794">
    <property type="component" value="Chromosome"/>
</dbReference>
<dbReference type="Pfam" id="PF10987">
    <property type="entry name" value="DUF2806"/>
    <property type="match status" value="1"/>
</dbReference>
<protein>
    <submittedName>
        <fullName evidence="1">DUF2806 domain-containing protein</fullName>
    </submittedName>
</protein>
<dbReference type="RefSeq" id="WP_269265567.1">
    <property type="nucleotide sequence ID" value="NZ_CP098248.1"/>
</dbReference>
<evidence type="ECO:0000313" key="2">
    <source>
        <dbReference type="Proteomes" id="UP001164794"/>
    </source>
</evidence>